<dbReference type="InterPro" id="IPR018820">
    <property type="entry name" value="BRE4-related_DUF2421"/>
</dbReference>
<keyword evidence="7 10" id="KW-1133">Transmembrane helix</keyword>
<keyword evidence="5" id="KW-0547">Nucleotide-binding</keyword>
<evidence type="ECO:0000256" key="10">
    <source>
        <dbReference type="SAM" id="Phobius"/>
    </source>
</evidence>
<dbReference type="GO" id="GO:0016020">
    <property type="term" value="C:membrane"/>
    <property type="evidence" value="ECO:0007669"/>
    <property type="project" value="UniProtKB-SubCell"/>
</dbReference>
<dbReference type="EMBL" id="CP076750">
    <property type="protein sequence ID" value="QWW23066.1"/>
    <property type="molecule type" value="Genomic_DNA"/>
</dbReference>
<feature type="domain" description="DUF2421" evidence="12">
    <location>
        <begin position="1492"/>
        <end position="1653"/>
    </location>
</feature>
<evidence type="ECO:0000256" key="3">
    <source>
        <dbReference type="ARBA" id="ARBA00022679"/>
    </source>
</evidence>
<sequence length="1663" mass="189387">MSRKAVFDVYAISGAASRVARHSASIASADASRCWSKSFLVAQAKKLDSSGPMWTDLRGKARAARSQKRHFATCSVAREPTHHSHKHPQLTTVHQHPQHSHHHHHHHHHDRNYSTKSVKLFVEEHEEKSADPSHHNVKKVIGGAKVKPSFDMSQSEVPSTRLARMFHYGSLAAGMGISAASHGLRQVAQGNGSSLSMKKLFLSPANIERMAKKFSKMRGAALKIGQMMSFQDASILPAEIQQILLRVQNSAHYMPLAQLERIMTAELGRDWRKNLFSSFDDVPFAAASIGQVHNAVTEDLTPVVVKVQYPGVVESIDSDLNNLLMLLTASSILPRGLFLDKTIANARVELKWECDYIREAQNLVRFRELLENDPVFEVPRVLHKMSGEHVLTMEKMGGTEIVKGNWDQKTRDWIATNIMRLCLTELKTFRFMQTDPNWANFLYNEKTHKIELLDFGAAREFEDNFVDNYVEILRASVRKDREAVREYSLKAGFLTGLESPAMVKAHVDSVMVLGEAFCPQPNHKPFDFSNQTITDRVRDNIGLMLNERLTPPPEETYSLHRKMSGVFLLCAKLKATVPSPFKVFTGIKISDAESTLKKALPTSDLKQWSVTSNSRDQRSPLLADISRAQRSAPRTPNEPEIDLRSYFQGTTASLSRSLAKSSSVILPDSGQKVYRSNSFFSNEFESFHDDSLQDSEYSETSGTIGRDNHGYSYMFFRRLCRRACKLYHDEQFRNVFKCSVAYLVASMGVYWSPFDKFLGTTDSKHVVATTAVYFHPARTKGSMHQSIMFVLISLLFSLFVSLACRSTSTFFFNNGEDEISFGIDLIISSVGLAFIAFMKQKVNKQTFNTACSLASISLVTCIVKEGALNSSVIPLKRLLSTSQVVFVGSCVSVATCYILWPKSAVKTLRKSLNDSFNIMSSLLSVTTYRFLHGEKLTQKDMEIFSQLQKKANDLQGSLEEAGYELRWVGKEAEFSSYSKIVDATISLTSHLQALRSSLEMQWQLLHEQDRDNRDTEDVNGEDRVSDACSSKSLDSYRSGEIRVSMSVDNLTKLPNASGDHQTEDTDQTAMYPNQLFDLFVFYLAPSIKSFVFTVKEVLSAVPFERKYIGDQHQSVFVKSSNYQNSLRKAVELFQEKQANSFKKLYSQDIFKPDNEMFKTDQEEVTACCGNFASLLALYGDELIRFLQLTEHFELVAKSRPRSWSFLKFWRQQGDSNEKQRQYEADFIEALREFKAQFSSMNSVRPTETTGLLSRKDKINHFRKRLWESLYFFRRVDIQFGLRVGVGAFCISIFAFLPQTKDHFVIWRLEWALVIYCIMMSKSLGGTTMTAKWRFIGTFLGAFIAWVVWDLTDGNVFALATTGFLLSIPCFRIIIYWKKNNPFGRFILLTYNLTALYSYSMTQKDSEDDYEGGEKPIVWEIAYHRFVSVSIGIVWALFVATCFLPNSARKRLKSGLTVLWLRMGVIWNSDPLEYKTFDHHPPRLVGLKDYRGTSNLLSECQTLLKQAPLELRLKGSFPKKTYEDLLRSTSNILDAFQNIKLMIEVDPWLSQNEEFVLKYIENEREELEHRIFLIFYMIASALALGFPLPSKPASTEHARNRMLLKLSEVRSKSMNDDLQLSNEDYVLLYSYLLVTSTITKELDQILKLIKKLLGGFSEEIFYLV</sequence>
<dbReference type="GO" id="GO:0005524">
    <property type="term" value="F:ATP binding"/>
    <property type="evidence" value="ECO:0007669"/>
    <property type="project" value="UniProtKB-KW"/>
</dbReference>
<evidence type="ECO:0000256" key="6">
    <source>
        <dbReference type="ARBA" id="ARBA00022840"/>
    </source>
</evidence>
<accession>A0A8F2W041</accession>
<feature type="compositionally biased region" description="Basic and acidic residues" evidence="9">
    <location>
        <begin position="1009"/>
        <end position="1025"/>
    </location>
</feature>
<dbReference type="InterPro" id="IPR049453">
    <property type="entry name" value="Memb_transporter_dom"/>
</dbReference>
<dbReference type="SUPFAM" id="SSF56112">
    <property type="entry name" value="Protein kinase-like (PK-like)"/>
    <property type="match status" value="1"/>
</dbReference>
<evidence type="ECO:0000256" key="7">
    <source>
        <dbReference type="ARBA" id="ARBA00022989"/>
    </source>
</evidence>
<evidence type="ECO:0000256" key="4">
    <source>
        <dbReference type="ARBA" id="ARBA00022692"/>
    </source>
</evidence>
<evidence type="ECO:0000259" key="12">
    <source>
        <dbReference type="Pfam" id="PF10334"/>
    </source>
</evidence>
<evidence type="ECO:0000313" key="14">
    <source>
        <dbReference type="EMBL" id="QWW23066.1"/>
    </source>
</evidence>
<dbReference type="PANTHER" id="PTHR43851:SF3">
    <property type="entry name" value="COENZYME Q8"/>
    <property type="match status" value="1"/>
</dbReference>
<gene>
    <name evidence="14" type="ORF">CA7LBN_001867</name>
</gene>
<keyword evidence="3" id="KW-0808">Transferase</keyword>
<evidence type="ECO:0000256" key="5">
    <source>
        <dbReference type="ARBA" id="ARBA00022741"/>
    </source>
</evidence>
<keyword evidence="6" id="KW-0067">ATP-binding</keyword>
<feature type="transmembrane region" description="Helical" evidence="10">
    <location>
        <begin position="1570"/>
        <end position="1588"/>
    </location>
</feature>
<dbReference type="GO" id="GO:0006744">
    <property type="term" value="P:ubiquinone biosynthetic process"/>
    <property type="evidence" value="ECO:0007669"/>
    <property type="project" value="TreeGrafter"/>
</dbReference>
<feature type="transmembrane region" description="Helical" evidence="10">
    <location>
        <begin position="1279"/>
        <end position="1297"/>
    </location>
</feature>
<comment type="subcellular location">
    <subcellularLocation>
        <location evidence="1">Membrane</location>
        <topology evidence="1">Multi-pass membrane protein</topology>
    </subcellularLocation>
</comment>
<feature type="transmembrane region" description="Helical" evidence="10">
    <location>
        <begin position="787"/>
        <end position="813"/>
    </location>
</feature>
<feature type="region of interest" description="Disordered" evidence="9">
    <location>
        <begin position="77"/>
        <end position="114"/>
    </location>
</feature>
<dbReference type="CDD" id="cd13970">
    <property type="entry name" value="ABC1_ADCK3"/>
    <property type="match status" value="1"/>
</dbReference>
<dbReference type="Pfam" id="PF03109">
    <property type="entry name" value="ABC1"/>
    <property type="match status" value="1"/>
</dbReference>
<comment type="similarity">
    <text evidence="2">Belongs to the protein kinase superfamily. ADCK protein kinase family.</text>
</comment>
<keyword evidence="4 10" id="KW-0812">Transmembrane</keyword>
<proteinExistence type="inferred from homology"/>
<feature type="region of interest" description="Disordered" evidence="9">
    <location>
        <begin position="1009"/>
        <end position="1031"/>
    </location>
</feature>
<dbReference type="Proteomes" id="UP000825438">
    <property type="component" value="Chromosome II"/>
</dbReference>
<evidence type="ECO:0008006" key="15">
    <source>
        <dbReference type="Google" id="ProtNLM"/>
    </source>
</evidence>
<keyword evidence="8 10" id="KW-0472">Membrane</keyword>
<feature type="domain" description="Integral membrane bound transporter" evidence="13">
    <location>
        <begin position="1302"/>
        <end position="1438"/>
    </location>
</feature>
<feature type="region of interest" description="Disordered" evidence="9">
    <location>
        <begin position="607"/>
        <end position="640"/>
    </location>
</feature>
<dbReference type="InterPro" id="IPR011009">
    <property type="entry name" value="Kinase-like_dom_sf"/>
</dbReference>
<evidence type="ECO:0000256" key="2">
    <source>
        <dbReference type="ARBA" id="ARBA00009670"/>
    </source>
</evidence>
<dbReference type="Pfam" id="PF13515">
    <property type="entry name" value="FUSC_2"/>
    <property type="match status" value="1"/>
</dbReference>
<evidence type="ECO:0000259" key="13">
    <source>
        <dbReference type="Pfam" id="PF13515"/>
    </source>
</evidence>
<dbReference type="InterPro" id="IPR051409">
    <property type="entry name" value="Atypical_kinase_ADCK"/>
</dbReference>
<organism evidence="14">
    <name type="scientific">Candidozyma auris</name>
    <name type="common">Yeast</name>
    <name type="synonym">Candida auris</name>
    <dbReference type="NCBI Taxonomy" id="498019"/>
    <lineage>
        <taxon>Eukaryota</taxon>
        <taxon>Fungi</taxon>
        <taxon>Dikarya</taxon>
        <taxon>Ascomycota</taxon>
        <taxon>Saccharomycotina</taxon>
        <taxon>Pichiomycetes</taxon>
        <taxon>Metschnikowiaceae</taxon>
        <taxon>Candidozyma</taxon>
    </lineage>
</organism>
<feature type="transmembrane region" description="Helical" evidence="10">
    <location>
        <begin position="880"/>
        <end position="900"/>
    </location>
</feature>
<protein>
    <recommendedName>
        <fullName evidence="15">ABC1 atypical kinase-like domain-containing protein</fullName>
    </recommendedName>
</protein>
<evidence type="ECO:0000259" key="11">
    <source>
        <dbReference type="Pfam" id="PF03109"/>
    </source>
</evidence>
<name>A0A8F2W041_CANAR</name>
<feature type="domain" description="ABC1 atypical kinase-like" evidence="11">
    <location>
        <begin position="246"/>
        <end position="487"/>
    </location>
</feature>
<feature type="compositionally biased region" description="Basic residues" evidence="9">
    <location>
        <begin position="96"/>
        <end position="110"/>
    </location>
</feature>
<evidence type="ECO:0000256" key="1">
    <source>
        <dbReference type="ARBA" id="ARBA00004141"/>
    </source>
</evidence>
<feature type="transmembrane region" description="Helical" evidence="10">
    <location>
        <begin position="1420"/>
        <end position="1443"/>
    </location>
</feature>
<reference evidence="14" key="1">
    <citation type="submission" date="2021-06" db="EMBL/GenBank/DDBJ databases">
        <title>Candida auris outbreak in lebanese hospital.</title>
        <authorList>
            <person name="Finianos M."/>
        </authorList>
    </citation>
    <scope>NUCLEOTIDE SEQUENCE</scope>
    <source>
        <strain evidence="14">CA7LBN</strain>
    </source>
</reference>
<dbReference type="InterPro" id="IPR004147">
    <property type="entry name" value="ABC1_dom"/>
</dbReference>
<feature type="transmembrane region" description="Helical" evidence="10">
    <location>
        <begin position="819"/>
        <end position="838"/>
    </location>
</feature>
<feature type="transmembrane region" description="Helical" evidence="10">
    <location>
        <begin position="1332"/>
        <end position="1348"/>
    </location>
</feature>
<feature type="transmembrane region" description="Helical" evidence="10">
    <location>
        <begin position="1381"/>
        <end position="1400"/>
    </location>
</feature>
<feature type="transmembrane region" description="Helical" evidence="10">
    <location>
        <begin position="1354"/>
        <end position="1374"/>
    </location>
</feature>
<dbReference type="GO" id="GO:0016740">
    <property type="term" value="F:transferase activity"/>
    <property type="evidence" value="ECO:0007669"/>
    <property type="project" value="UniProtKB-KW"/>
</dbReference>
<evidence type="ECO:0000256" key="8">
    <source>
        <dbReference type="ARBA" id="ARBA00023136"/>
    </source>
</evidence>
<feature type="transmembrane region" description="Helical" evidence="10">
    <location>
        <begin position="1303"/>
        <end position="1320"/>
    </location>
</feature>
<evidence type="ECO:0000256" key="9">
    <source>
        <dbReference type="SAM" id="MobiDB-lite"/>
    </source>
</evidence>
<dbReference type="PANTHER" id="PTHR43851">
    <property type="match status" value="1"/>
</dbReference>
<dbReference type="InterPro" id="IPR034646">
    <property type="entry name" value="ADCK3_dom"/>
</dbReference>
<dbReference type="Pfam" id="PF10334">
    <property type="entry name" value="BRE4"/>
    <property type="match status" value="1"/>
</dbReference>